<sequence length="132" mass="14480">MKQRDMTDSKPPRTPNGLKTRGKALFRKVVGVYVLDPAETVLLVEACKTLDRIDAMEAELTRDGLTVAGGRGQLPRPHPLLSELRETQKLASRLVAELALPLPGEQIGRRRSPQAKAAADTRWGRDAKLGFA</sequence>
<dbReference type="Proteomes" id="UP001501417">
    <property type="component" value="Unassembled WGS sequence"/>
</dbReference>
<organism evidence="2 3">
    <name type="scientific">Mycobacterium paraffinicum</name>
    <dbReference type="NCBI Taxonomy" id="53378"/>
    <lineage>
        <taxon>Bacteria</taxon>
        <taxon>Bacillati</taxon>
        <taxon>Actinomycetota</taxon>
        <taxon>Actinomycetes</taxon>
        <taxon>Mycobacteriales</taxon>
        <taxon>Mycobacteriaceae</taxon>
        <taxon>Mycobacterium</taxon>
    </lineage>
</organism>
<evidence type="ECO:0000313" key="2">
    <source>
        <dbReference type="EMBL" id="GAA4297610.1"/>
    </source>
</evidence>
<keyword evidence="3" id="KW-1185">Reference proteome</keyword>
<accession>A0ABP8F934</accession>
<evidence type="ECO:0000256" key="1">
    <source>
        <dbReference type="SAM" id="MobiDB-lite"/>
    </source>
</evidence>
<feature type="compositionally biased region" description="Basic and acidic residues" evidence="1">
    <location>
        <begin position="1"/>
        <end position="11"/>
    </location>
</feature>
<protein>
    <recommendedName>
        <fullName evidence="4">Terminase</fullName>
    </recommendedName>
</protein>
<dbReference type="InterPro" id="IPR006448">
    <property type="entry name" value="Phage_term_ssu_P27"/>
</dbReference>
<feature type="region of interest" description="Disordered" evidence="1">
    <location>
        <begin position="106"/>
        <end position="132"/>
    </location>
</feature>
<reference evidence="3" key="1">
    <citation type="journal article" date="2019" name="Int. J. Syst. Evol. Microbiol.">
        <title>The Global Catalogue of Microorganisms (GCM) 10K type strain sequencing project: providing services to taxonomists for standard genome sequencing and annotation.</title>
        <authorList>
            <consortium name="The Broad Institute Genomics Platform"/>
            <consortium name="The Broad Institute Genome Sequencing Center for Infectious Disease"/>
            <person name="Wu L."/>
            <person name="Ma J."/>
        </authorList>
    </citation>
    <scope>NUCLEOTIDE SEQUENCE [LARGE SCALE GENOMIC DNA]</scope>
    <source>
        <strain evidence="3">JCM 17782</strain>
    </source>
</reference>
<proteinExistence type="predicted"/>
<name>A0ABP8F934_9MYCO</name>
<gene>
    <name evidence="2" type="ORF">GCM10023161_49830</name>
</gene>
<dbReference type="EMBL" id="BAABGF010000055">
    <property type="protein sequence ID" value="GAA4297610.1"/>
    <property type="molecule type" value="Genomic_DNA"/>
</dbReference>
<comment type="caution">
    <text evidence="2">The sequence shown here is derived from an EMBL/GenBank/DDBJ whole genome shotgun (WGS) entry which is preliminary data.</text>
</comment>
<feature type="compositionally biased region" description="Basic and acidic residues" evidence="1">
    <location>
        <begin position="122"/>
        <end position="132"/>
    </location>
</feature>
<evidence type="ECO:0008006" key="4">
    <source>
        <dbReference type="Google" id="ProtNLM"/>
    </source>
</evidence>
<dbReference type="Pfam" id="PF05119">
    <property type="entry name" value="Terminase_4"/>
    <property type="match status" value="1"/>
</dbReference>
<feature type="region of interest" description="Disordered" evidence="1">
    <location>
        <begin position="1"/>
        <end position="20"/>
    </location>
</feature>
<evidence type="ECO:0000313" key="3">
    <source>
        <dbReference type="Proteomes" id="UP001501417"/>
    </source>
</evidence>